<keyword evidence="2" id="KW-0472">Membrane</keyword>
<sequence length="411" mass="45537">MQHRKVVSWLAMHNFPHGMVAFMEGITKDPLRQKLNYLKGLQTDAQIVYRAAYGSSKDIYVYKELGPDSLEQPMAPVKISMSKSSIIRAQIVYRAAYGSSKDIYVYKELGPDSIQSSLWPTVKTSKDIYVYKELGLTVAQIFIVVLNDIYYCTAQIVYRAAYGSSKDIYVYKELGLTVAQIFIVAQIVYRAAYGSSKDIYVYKELGLTVAQIFIVVLMIYITVLGPDSIQSSQIFIGSSKDIYVYKELGLTVAEIFIVAQIVYRAAYGSSKDIYVYKELGLTVAQIFIVGKASKKDASKAQVLADGYGAHLNDLLAAGSLRPVLTNARIIRRGCIAHPEKSEGKKQLKRSSSHNPAGKDGKQLENCASQIRITVGEHGNTVLQPGQTDYGGIVRPRGSSPRLMTSINDSKR</sequence>
<proteinExistence type="predicted"/>
<dbReference type="GO" id="GO:0008525">
    <property type="term" value="F:phosphatidylcholine transporter activity"/>
    <property type="evidence" value="ECO:0007669"/>
    <property type="project" value="TreeGrafter"/>
</dbReference>
<dbReference type="SMART" id="SM00775">
    <property type="entry name" value="LNS2"/>
    <property type="match status" value="1"/>
</dbReference>
<evidence type="ECO:0000256" key="2">
    <source>
        <dbReference type="SAM" id="Phobius"/>
    </source>
</evidence>
<dbReference type="InterPro" id="IPR001666">
    <property type="entry name" value="PI_transfer"/>
</dbReference>
<dbReference type="Pfam" id="PF24694">
    <property type="entry name" value="LNS2_PITM1-3"/>
    <property type="match status" value="1"/>
</dbReference>
<protein>
    <submittedName>
        <fullName evidence="4">PITPNM</fullName>
    </submittedName>
</protein>
<dbReference type="InterPro" id="IPR031315">
    <property type="entry name" value="LNS2/PITP"/>
</dbReference>
<evidence type="ECO:0000259" key="3">
    <source>
        <dbReference type="SMART" id="SM00775"/>
    </source>
</evidence>
<feature type="transmembrane region" description="Helical" evidence="2">
    <location>
        <begin position="174"/>
        <end position="193"/>
    </location>
</feature>
<evidence type="ECO:0000313" key="5">
    <source>
        <dbReference type="Proteomes" id="UP000683360"/>
    </source>
</evidence>
<dbReference type="GO" id="GO:0035091">
    <property type="term" value="F:phosphatidylinositol binding"/>
    <property type="evidence" value="ECO:0007669"/>
    <property type="project" value="TreeGrafter"/>
</dbReference>
<comment type="caution">
    <text evidence="4">The sequence shown here is derived from an EMBL/GenBank/DDBJ whole genome shotgun (WGS) entry which is preliminary data.</text>
</comment>
<evidence type="ECO:0000256" key="1">
    <source>
        <dbReference type="SAM" id="MobiDB-lite"/>
    </source>
</evidence>
<keyword evidence="5" id="KW-1185">Reference proteome</keyword>
<reference evidence="4" key="1">
    <citation type="submission" date="2021-03" db="EMBL/GenBank/DDBJ databases">
        <authorList>
            <person name="Bekaert M."/>
        </authorList>
    </citation>
    <scope>NUCLEOTIDE SEQUENCE</scope>
</reference>
<feature type="domain" description="LNS2/PITP" evidence="3">
    <location>
        <begin position="1"/>
        <end position="90"/>
    </location>
</feature>
<evidence type="ECO:0000313" key="4">
    <source>
        <dbReference type="EMBL" id="CAG2188839.1"/>
    </source>
</evidence>
<keyword evidence="2" id="KW-1133">Transmembrane helix</keyword>
<dbReference type="GO" id="GO:0031210">
    <property type="term" value="F:phosphatidylcholine binding"/>
    <property type="evidence" value="ECO:0007669"/>
    <property type="project" value="TreeGrafter"/>
</dbReference>
<keyword evidence="2" id="KW-0812">Transmembrane</keyword>
<gene>
    <name evidence="4" type="ORF">MEDL_4214</name>
</gene>
<name>A0A8S3PYH6_MYTED</name>
<dbReference type="OrthoDB" id="10053061at2759"/>
<feature type="compositionally biased region" description="Polar residues" evidence="1">
    <location>
        <begin position="401"/>
        <end position="411"/>
    </location>
</feature>
<dbReference type="Proteomes" id="UP000683360">
    <property type="component" value="Unassembled WGS sequence"/>
</dbReference>
<feature type="transmembrane region" description="Helical" evidence="2">
    <location>
        <begin position="205"/>
        <end position="223"/>
    </location>
</feature>
<dbReference type="PANTHER" id="PTHR10658">
    <property type="entry name" value="PHOSPHATIDYLINOSITOL TRANSFER PROTEIN"/>
    <property type="match status" value="1"/>
</dbReference>
<dbReference type="EMBL" id="CAJPWZ010000276">
    <property type="protein sequence ID" value="CAG2188839.1"/>
    <property type="molecule type" value="Genomic_DNA"/>
</dbReference>
<accession>A0A8S3PYH6</accession>
<dbReference type="AlphaFoldDB" id="A0A8S3PYH6"/>
<feature type="region of interest" description="Disordered" evidence="1">
    <location>
        <begin position="340"/>
        <end position="362"/>
    </location>
</feature>
<dbReference type="GO" id="GO:0005737">
    <property type="term" value="C:cytoplasm"/>
    <property type="evidence" value="ECO:0007669"/>
    <property type="project" value="TreeGrafter"/>
</dbReference>
<organism evidence="4 5">
    <name type="scientific">Mytilus edulis</name>
    <name type="common">Blue mussel</name>
    <dbReference type="NCBI Taxonomy" id="6550"/>
    <lineage>
        <taxon>Eukaryota</taxon>
        <taxon>Metazoa</taxon>
        <taxon>Spiralia</taxon>
        <taxon>Lophotrochozoa</taxon>
        <taxon>Mollusca</taxon>
        <taxon>Bivalvia</taxon>
        <taxon>Autobranchia</taxon>
        <taxon>Pteriomorphia</taxon>
        <taxon>Mytilida</taxon>
        <taxon>Mytiloidea</taxon>
        <taxon>Mytilidae</taxon>
        <taxon>Mytilinae</taxon>
        <taxon>Mytilus</taxon>
    </lineage>
</organism>
<feature type="region of interest" description="Disordered" evidence="1">
    <location>
        <begin position="377"/>
        <end position="411"/>
    </location>
</feature>
<dbReference type="GO" id="GO:0008526">
    <property type="term" value="F:phosphatidylinositol transfer activity"/>
    <property type="evidence" value="ECO:0007669"/>
    <property type="project" value="TreeGrafter"/>
</dbReference>
<dbReference type="PANTHER" id="PTHR10658:SF81">
    <property type="entry name" value="PROTEIN RETINAL DEGENERATION B"/>
    <property type="match status" value="1"/>
</dbReference>